<dbReference type="AlphaFoldDB" id="A0A956SDN3"/>
<reference evidence="2" key="1">
    <citation type="submission" date="2020-04" db="EMBL/GenBank/DDBJ databases">
        <authorList>
            <person name="Zhang T."/>
        </authorList>
    </citation>
    <scope>NUCLEOTIDE SEQUENCE</scope>
    <source>
        <strain evidence="2">HKST-UBA02</strain>
    </source>
</reference>
<name>A0A956SDN3_UNCEI</name>
<proteinExistence type="predicted"/>
<protein>
    <submittedName>
        <fullName evidence="2">Uncharacterized protein</fullName>
    </submittedName>
</protein>
<reference evidence="2" key="2">
    <citation type="journal article" date="2021" name="Microbiome">
        <title>Successional dynamics and alternative stable states in a saline activated sludge microbial community over 9 years.</title>
        <authorList>
            <person name="Wang Y."/>
            <person name="Ye J."/>
            <person name="Ju F."/>
            <person name="Liu L."/>
            <person name="Boyd J.A."/>
            <person name="Deng Y."/>
            <person name="Parks D.H."/>
            <person name="Jiang X."/>
            <person name="Yin X."/>
            <person name="Woodcroft B.J."/>
            <person name="Tyson G.W."/>
            <person name="Hugenholtz P."/>
            <person name="Polz M.F."/>
            <person name="Zhang T."/>
        </authorList>
    </citation>
    <scope>NUCLEOTIDE SEQUENCE</scope>
    <source>
        <strain evidence="2">HKST-UBA02</strain>
    </source>
</reference>
<feature type="region of interest" description="Disordered" evidence="1">
    <location>
        <begin position="95"/>
        <end position="125"/>
    </location>
</feature>
<accession>A0A956SDN3</accession>
<sequence length="278" mass="29311">MQTTGSTPGAAAGPTLPLSFSALGHTDSVGDAIGSLVDASSVALEGTLRGLIDLNGRASARGGFDPDPLLGWSGRVTIRRRVGFVARRSPQGPHLWGRRTGYANPVTGPLRRPTSGTSAPNIEVGGPGWRELNERWLGVPSSLGSPAQTNDGGDIPHGSVLSDPSLSLEDKLALILAKLSETLDKQIESKLEQFERAQTSVETWKGFEGLGSPFGPGMTVGSTDLLGIGGDGTQSNVQLLQTQLQQLLQKRQQLFQTVSSILKSLHDTSMSGIRNLRV</sequence>
<evidence type="ECO:0000313" key="2">
    <source>
        <dbReference type="EMBL" id="MCA9756665.1"/>
    </source>
</evidence>
<organism evidence="2 3">
    <name type="scientific">Eiseniibacteriota bacterium</name>
    <dbReference type="NCBI Taxonomy" id="2212470"/>
    <lineage>
        <taxon>Bacteria</taxon>
        <taxon>Candidatus Eiseniibacteriota</taxon>
    </lineage>
</organism>
<comment type="caution">
    <text evidence="2">The sequence shown here is derived from an EMBL/GenBank/DDBJ whole genome shotgun (WGS) entry which is preliminary data.</text>
</comment>
<evidence type="ECO:0000256" key="1">
    <source>
        <dbReference type="SAM" id="MobiDB-lite"/>
    </source>
</evidence>
<dbReference type="EMBL" id="JAGQHS010000062">
    <property type="protein sequence ID" value="MCA9756665.1"/>
    <property type="molecule type" value="Genomic_DNA"/>
</dbReference>
<gene>
    <name evidence="2" type="ORF">KDA27_12750</name>
</gene>
<evidence type="ECO:0000313" key="3">
    <source>
        <dbReference type="Proteomes" id="UP000739538"/>
    </source>
</evidence>
<dbReference type="Proteomes" id="UP000739538">
    <property type="component" value="Unassembled WGS sequence"/>
</dbReference>